<comment type="similarity">
    <text evidence="2">Belongs to the binding-protein-dependent transport system permease family. CysTW subfamily.</text>
</comment>
<feature type="transmembrane region" description="Helical" evidence="11">
    <location>
        <begin position="187"/>
        <end position="208"/>
    </location>
</feature>
<dbReference type="Proteomes" id="UP001549047">
    <property type="component" value="Unassembled WGS sequence"/>
</dbReference>
<keyword evidence="5" id="KW-0997">Cell inner membrane</keyword>
<keyword evidence="8 11" id="KW-0472">Membrane</keyword>
<feature type="transmembrane region" description="Helical" evidence="11">
    <location>
        <begin position="71"/>
        <end position="91"/>
    </location>
</feature>
<evidence type="ECO:0000256" key="11">
    <source>
        <dbReference type="RuleBase" id="RU363032"/>
    </source>
</evidence>
<feature type="transmembrane region" description="Helical" evidence="11">
    <location>
        <begin position="12"/>
        <end position="37"/>
    </location>
</feature>
<evidence type="ECO:0000313" key="14">
    <source>
        <dbReference type="Proteomes" id="UP001549047"/>
    </source>
</evidence>
<name>A0ABV2J521_9HYPH</name>
<proteinExistence type="inferred from homology"/>
<keyword evidence="6 11" id="KW-0812">Transmembrane</keyword>
<feature type="transmembrane region" description="Helical" evidence="11">
    <location>
        <begin position="112"/>
        <end position="130"/>
    </location>
</feature>
<evidence type="ECO:0000256" key="1">
    <source>
        <dbReference type="ARBA" id="ARBA00004429"/>
    </source>
</evidence>
<dbReference type="EMBL" id="JBEPMB010000009">
    <property type="protein sequence ID" value="MET3615818.1"/>
    <property type="molecule type" value="Genomic_DNA"/>
</dbReference>
<gene>
    <name evidence="13" type="ORF">ABID16_004165</name>
</gene>
<sequence>MAKPGFDVTRLPGTAVLAVACFVILYIPMAILVGYSFNSGKVIGNWEGFSLKWYGEALQNRAFLDAAFNSLILATIAAVIATVFAIMAALATTRNEKFRGEGTIHMILNQPLMVPEIVLAIALLIIVGQIKQATGYAGLGYLIAAHTTFCIPFAYLPIRARLEGMDLSLETAAADLYASRFYTFRRVTLPLLAPGILSGFMLAFVVSLDDLVMSDFLKSPGQDTLPTYLMSELKRNLTSEIYAISSLLLLLSVLIVAGSWVATRKKD</sequence>
<comment type="function">
    <text evidence="9">Required for the activity of the bacterial periplasmic transport system of putrescine and spermidine.</text>
</comment>
<keyword evidence="3 11" id="KW-0813">Transport</keyword>
<evidence type="ECO:0000256" key="9">
    <source>
        <dbReference type="ARBA" id="ARBA00037216"/>
    </source>
</evidence>
<evidence type="ECO:0000256" key="5">
    <source>
        <dbReference type="ARBA" id="ARBA00022519"/>
    </source>
</evidence>
<accession>A0ABV2J521</accession>
<dbReference type="PANTHER" id="PTHR43848:SF5">
    <property type="entry name" value="SPERMIDINE_PUTRESCINE TRANSPORT SYSTEM PERMEASE PROTEIN POTC"/>
    <property type="match status" value="1"/>
</dbReference>
<evidence type="ECO:0000256" key="6">
    <source>
        <dbReference type="ARBA" id="ARBA00022692"/>
    </source>
</evidence>
<feature type="transmembrane region" description="Helical" evidence="11">
    <location>
        <begin position="241"/>
        <end position="262"/>
    </location>
</feature>
<keyword evidence="4" id="KW-1003">Cell membrane</keyword>
<reference evidence="13 14" key="1">
    <citation type="submission" date="2024-06" db="EMBL/GenBank/DDBJ databases">
        <title>Genomic Encyclopedia of Type Strains, Phase IV (KMG-IV): sequencing the most valuable type-strain genomes for metagenomic binning, comparative biology and taxonomic classification.</title>
        <authorList>
            <person name="Goeker M."/>
        </authorList>
    </citation>
    <scope>NUCLEOTIDE SEQUENCE [LARGE SCALE GENOMIC DNA]</scope>
    <source>
        <strain evidence="13 14">DSM 29780</strain>
    </source>
</reference>
<dbReference type="RefSeq" id="WP_354558284.1">
    <property type="nucleotide sequence ID" value="NZ_JBEPMB010000009.1"/>
</dbReference>
<evidence type="ECO:0000256" key="2">
    <source>
        <dbReference type="ARBA" id="ARBA00007069"/>
    </source>
</evidence>
<evidence type="ECO:0000256" key="4">
    <source>
        <dbReference type="ARBA" id="ARBA00022475"/>
    </source>
</evidence>
<dbReference type="InterPro" id="IPR051789">
    <property type="entry name" value="Bact_Polyamine_Transport"/>
</dbReference>
<feature type="transmembrane region" description="Helical" evidence="11">
    <location>
        <begin position="136"/>
        <end position="158"/>
    </location>
</feature>
<dbReference type="InterPro" id="IPR035906">
    <property type="entry name" value="MetI-like_sf"/>
</dbReference>
<evidence type="ECO:0000259" key="12">
    <source>
        <dbReference type="PROSITE" id="PS50928"/>
    </source>
</evidence>
<keyword evidence="7 11" id="KW-1133">Transmembrane helix</keyword>
<keyword evidence="14" id="KW-1185">Reference proteome</keyword>
<organism evidence="13 14">
    <name type="scientific">Rhizobium aquaticum</name>
    <dbReference type="NCBI Taxonomy" id="1549636"/>
    <lineage>
        <taxon>Bacteria</taxon>
        <taxon>Pseudomonadati</taxon>
        <taxon>Pseudomonadota</taxon>
        <taxon>Alphaproteobacteria</taxon>
        <taxon>Hyphomicrobiales</taxon>
        <taxon>Rhizobiaceae</taxon>
        <taxon>Rhizobium/Agrobacterium group</taxon>
        <taxon>Rhizobium</taxon>
    </lineage>
</organism>
<evidence type="ECO:0000256" key="8">
    <source>
        <dbReference type="ARBA" id="ARBA00023136"/>
    </source>
</evidence>
<evidence type="ECO:0000256" key="10">
    <source>
        <dbReference type="ARBA" id="ARBA00039580"/>
    </source>
</evidence>
<evidence type="ECO:0000256" key="7">
    <source>
        <dbReference type="ARBA" id="ARBA00022989"/>
    </source>
</evidence>
<evidence type="ECO:0000313" key="13">
    <source>
        <dbReference type="EMBL" id="MET3615818.1"/>
    </source>
</evidence>
<dbReference type="InterPro" id="IPR000515">
    <property type="entry name" value="MetI-like"/>
</dbReference>
<dbReference type="SUPFAM" id="SSF161098">
    <property type="entry name" value="MetI-like"/>
    <property type="match status" value="1"/>
</dbReference>
<protein>
    <recommendedName>
        <fullName evidence="10">Spermidine/putrescine transport system permease protein PotC</fullName>
    </recommendedName>
</protein>
<dbReference type="CDD" id="cd06261">
    <property type="entry name" value="TM_PBP2"/>
    <property type="match status" value="1"/>
</dbReference>
<dbReference type="Gene3D" id="1.10.3720.10">
    <property type="entry name" value="MetI-like"/>
    <property type="match status" value="1"/>
</dbReference>
<evidence type="ECO:0000256" key="3">
    <source>
        <dbReference type="ARBA" id="ARBA00022448"/>
    </source>
</evidence>
<dbReference type="PROSITE" id="PS51257">
    <property type="entry name" value="PROKAR_LIPOPROTEIN"/>
    <property type="match status" value="1"/>
</dbReference>
<dbReference type="PROSITE" id="PS50928">
    <property type="entry name" value="ABC_TM1"/>
    <property type="match status" value="1"/>
</dbReference>
<comment type="caution">
    <text evidence="13">The sequence shown here is derived from an EMBL/GenBank/DDBJ whole genome shotgun (WGS) entry which is preliminary data.</text>
</comment>
<feature type="domain" description="ABC transmembrane type-1" evidence="12">
    <location>
        <begin position="67"/>
        <end position="259"/>
    </location>
</feature>
<dbReference type="Pfam" id="PF00528">
    <property type="entry name" value="BPD_transp_1"/>
    <property type="match status" value="1"/>
</dbReference>
<comment type="subcellular location">
    <subcellularLocation>
        <location evidence="1">Cell inner membrane</location>
        <topology evidence="1">Multi-pass membrane protein</topology>
    </subcellularLocation>
    <subcellularLocation>
        <location evidence="11">Cell membrane</location>
        <topology evidence="11">Multi-pass membrane protein</topology>
    </subcellularLocation>
</comment>
<dbReference type="PANTHER" id="PTHR43848">
    <property type="entry name" value="PUTRESCINE TRANSPORT SYSTEM PERMEASE PROTEIN POTI"/>
    <property type="match status" value="1"/>
</dbReference>